<dbReference type="RefSeq" id="WP_208079748.1">
    <property type="nucleotide sequence ID" value="NZ_CP071869.1"/>
</dbReference>
<dbReference type="EMBL" id="CP071869">
    <property type="protein sequence ID" value="QTE23749.1"/>
    <property type="molecule type" value="Genomic_DNA"/>
</dbReference>
<dbReference type="AlphaFoldDB" id="A0A975CQP9"/>
<dbReference type="Proteomes" id="UP000663920">
    <property type="component" value="Chromosome"/>
</dbReference>
<organism evidence="1 2">
    <name type="scientific">Polaribacter cellanae</name>
    <dbReference type="NCBI Taxonomy" id="2818493"/>
    <lineage>
        <taxon>Bacteria</taxon>
        <taxon>Pseudomonadati</taxon>
        <taxon>Bacteroidota</taxon>
        <taxon>Flavobacteriia</taxon>
        <taxon>Flavobacteriales</taxon>
        <taxon>Flavobacteriaceae</taxon>
    </lineage>
</organism>
<gene>
    <name evidence="1" type="ORF">J3359_05635</name>
</gene>
<keyword evidence="2" id="KW-1185">Reference proteome</keyword>
<evidence type="ECO:0000313" key="2">
    <source>
        <dbReference type="Proteomes" id="UP000663920"/>
    </source>
</evidence>
<protein>
    <submittedName>
        <fullName evidence="1">Uncharacterized protein</fullName>
    </submittedName>
</protein>
<dbReference type="KEGG" id="pcea:J3359_05635"/>
<evidence type="ECO:0000313" key="1">
    <source>
        <dbReference type="EMBL" id="QTE23749.1"/>
    </source>
</evidence>
<proteinExistence type="predicted"/>
<accession>A0A975CQP9</accession>
<sequence length="48" mass="5678">MGTKTKKDFDAVKFAREQKDRLSAIFAKMTKEEILEYLKKKSLERGRI</sequence>
<reference evidence="1 2" key="1">
    <citation type="submission" date="2021-03" db="EMBL/GenBank/DDBJ databases">
        <title>Complete genome of Polaribacter_sp.SM13.</title>
        <authorList>
            <person name="Jeong S.W."/>
            <person name="Bae J.W."/>
        </authorList>
    </citation>
    <scope>NUCLEOTIDE SEQUENCE [LARGE SCALE GENOMIC DNA]</scope>
    <source>
        <strain evidence="1 2">SM13</strain>
    </source>
</reference>
<name>A0A975CQP9_9FLAO</name>